<name>A0A8K1G267_9PASS</name>
<dbReference type="InterPro" id="IPR031684">
    <property type="entry name" value="LLCFC1"/>
</dbReference>
<dbReference type="AlphaFoldDB" id="A0A8K1G267"/>
<sequence>MIPTAENEQEQESSPTAGWEEMEESFVASSTGEGMEVIDMVEPEGSETLSNSALKDLLLDLSLLIKIVLVENQVQDPENLLEFYLFNLQKVLETFVTLPYGILYHILNPRH</sequence>
<dbReference type="Proteomes" id="UP000796761">
    <property type="component" value="Unassembled WGS sequence"/>
</dbReference>
<comment type="caution">
    <text evidence="2">The sequence shown here is derived from an EMBL/GenBank/DDBJ whole genome shotgun (WGS) entry which is preliminary data.</text>
</comment>
<evidence type="ECO:0000313" key="3">
    <source>
        <dbReference type="Proteomes" id="UP000796761"/>
    </source>
</evidence>
<gene>
    <name evidence="2" type="ORF">HGM15179_016664</name>
</gene>
<proteinExistence type="predicted"/>
<evidence type="ECO:0000256" key="1">
    <source>
        <dbReference type="SAM" id="MobiDB-lite"/>
    </source>
</evidence>
<dbReference type="Pfam" id="PF15838">
    <property type="entry name" value="LLCFC1"/>
    <property type="match status" value="1"/>
</dbReference>
<dbReference type="OrthoDB" id="9397726at2759"/>
<protein>
    <submittedName>
        <fullName evidence="2">Uncharacterized protein</fullName>
    </submittedName>
</protein>
<feature type="region of interest" description="Disordered" evidence="1">
    <location>
        <begin position="1"/>
        <end position="31"/>
    </location>
</feature>
<keyword evidence="3" id="KW-1185">Reference proteome</keyword>
<accession>A0A8K1G267</accession>
<dbReference type="GO" id="GO:0007342">
    <property type="term" value="P:fusion of sperm to egg plasma membrane involved in single fertilization"/>
    <property type="evidence" value="ECO:0007669"/>
    <property type="project" value="InterPro"/>
</dbReference>
<dbReference type="EMBL" id="SWJQ01000865">
    <property type="protein sequence ID" value="TRZ10439.1"/>
    <property type="molecule type" value="Genomic_DNA"/>
</dbReference>
<organism evidence="2 3">
    <name type="scientific">Zosterops borbonicus</name>
    <dbReference type="NCBI Taxonomy" id="364589"/>
    <lineage>
        <taxon>Eukaryota</taxon>
        <taxon>Metazoa</taxon>
        <taxon>Chordata</taxon>
        <taxon>Craniata</taxon>
        <taxon>Vertebrata</taxon>
        <taxon>Euteleostomi</taxon>
        <taxon>Archelosauria</taxon>
        <taxon>Archosauria</taxon>
        <taxon>Dinosauria</taxon>
        <taxon>Saurischia</taxon>
        <taxon>Theropoda</taxon>
        <taxon>Coelurosauria</taxon>
        <taxon>Aves</taxon>
        <taxon>Neognathae</taxon>
        <taxon>Neoaves</taxon>
        <taxon>Telluraves</taxon>
        <taxon>Australaves</taxon>
        <taxon>Passeriformes</taxon>
        <taxon>Sylvioidea</taxon>
        <taxon>Zosteropidae</taxon>
        <taxon>Zosterops</taxon>
    </lineage>
</organism>
<evidence type="ECO:0000313" key="2">
    <source>
        <dbReference type="EMBL" id="TRZ10439.1"/>
    </source>
</evidence>
<reference evidence="2" key="1">
    <citation type="submission" date="2019-04" db="EMBL/GenBank/DDBJ databases">
        <title>Genome assembly of Zosterops borbonicus 15179.</title>
        <authorList>
            <person name="Leroy T."/>
            <person name="Anselmetti Y."/>
            <person name="Tilak M.-K."/>
            <person name="Nabholz B."/>
        </authorList>
    </citation>
    <scope>NUCLEOTIDE SEQUENCE</scope>
    <source>
        <strain evidence="2">HGM_15179</strain>
        <tissue evidence="2">Muscle</tissue>
    </source>
</reference>